<sequence>MIHLLDVYRVLRSLGHGPSYQPDEWIMPYLDTAGFESATLIRVFELRANLISILVEQRCPETHTFHLSCGECTITLKNVTLQLGLSVDGDVVTSSSPVAELAALYCGLLGCSSGDGRAKFMNLKV</sequence>
<feature type="domain" description="Aminotransferase-like plant mobile" evidence="1">
    <location>
        <begin position="34"/>
        <end position="104"/>
    </location>
</feature>
<reference evidence="2 3" key="1">
    <citation type="journal article" date="2021" name="Plant Biotechnol. J.">
        <title>Multi-omics assisted identification of the key and species-specific regulatory components of drought-tolerant mechanisms in Gossypium stocksii.</title>
        <authorList>
            <person name="Yu D."/>
            <person name="Ke L."/>
            <person name="Zhang D."/>
            <person name="Wu Y."/>
            <person name="Sun Y."/>
            <person name="Mei J."/>
            <person name="Sun J."/>
            <person name="Sun Y."/>
        </authorList>
    </citation>
    <scope>NUCLEOTIDE SEQUENCE [LARGE SCALE GENOMIC DNA]</scope>
    <source>
        <strain evidence="3">cv. E1</strain>
        <tissue evidence="2">Leaf</tissue>
    </source>
</reference>
<dbReference type="OrthoDB" id="784956at2759"/>
<accession>A0A9D3VVR0</accession>
<dbReference type="PANTHER" id="PTHR46033:SF8">
    <property type="entry name" value="PROTEIN MAINTENANCE OF MERISTEMS-LIKE"/>
    <property type="match status" value="1"/>
</dbReference>
<evidence type="ECO:0000313" key="2">
    <source>
        <dbReference type="EMBL" id="KAH1097096.1"/>
    </source>
</evidence>
<evidence type="ECO:0000313" key="3">
    <source>
        <dbReference type="Proteomes" id="UP000828251"/>
    </source>
</evidence>
<dbReference type="InterPro" id="IPR019557">
    <property type="entry name" value="AminoTfrase-like_pln_mobile"/>
</dbReference>
<dbReference type="Pfam" id="PF10536">
    <property type="entry name" value="PMD"/>
    <property type="match status" value="1"/>
</dbReference>
<dbReference type="EMBL" id="JAIQCV010000005">
    <property type="protein sequence ID" value="KAH1097096.1"/>
    <property type="molecule type" value="Genomic_DNA"/>
</dbReference>
<dbReference type="GO" id="GO:0010073">
    <property type="term" value="P:meristem maintenance"/>
    <property type="evidence" value="ECO:0007669"/>
    <property type="project" value="InterPro"/>
</dbReference>
<dbReference type="PANTHER" id="PTHR46033">
    <property type="entry name" value="PROTEIN MAIN-LIKE 2"/>
    <property type="match status" value="1"/>
</dbReference>
<comment type="caution">
    <text evidence="2">The sequence shown here is derived from an EMBL/GenBank/DDBJ whole genome shotgun (WGS) entry which is preliminary data.</text>
</comment>
<dbReference type="Proteomes" id="UP000828251">
    <property type="component" value="Unassembled WGS sequence"/>
</dbReference>
<keyword evidence="3" id="KW-1185">Reference proteome</keyword>
<dbReference type="AlphaFoldDB" id="A0A9D3VVR0"/>
<dbReference type="InterPro" id="IPR044824">
    <property type="entry name" value="MAIN-like"/>
</dbReference>
<gene>
    <name evidence="2" type="ORF">J1N35_014017</name>
</gene>
<organism evidence="2 3">
    <name type="scientific">Gossypium stocksii</name>
    <dbReference type="NCBI Taxonomy" id="47602"/>
    <lineage>
        <taxon>Eukaryota</taxon>
        <taxon>Viridiplantae</taxon>
        <taxon>Streptophyta</taxon>
        <taxon>Embryophyta</taxon>
        <taxon>Tracheophyta</taxon>
        <taxon>Spermatophyta</taxon>
        <taxon>Magnoliopsida</taxon>
        <taxon>eudicotyledons</taxon>
        <taxon>Gunneridae</taxon>
        <taxon>Pentapetalae</taxon>
        <taxon>rosids</taxon>
        <taxon>malvids</taxon>
        <taxon>Malvales</taxon>
        <taxon>Malvaceae</taxon>
        <taxon>Malvoideae</taxon>
        <taxon>Gossypium</taxon>
    </lineage>
</organism>
<name>A0A9D3VVR0_9ROSI</name>
<proteinExistence type="predicted"/>
<evidence type="ECO:0000259" key="1">
    <source>
        <dbReference type="Pfam" id="PF10536"/>
    </source>
</evidence>
<protein>
    <recommendedName>
        <fullName evidence="1">Aminotransferase-like plant mobile domain-containing protein</fullName>
    </recommendedName>
</protein>